<proteinExistence type="predicted"/>
<dbReference type="InterPro" id="IPR011006">
    <property type="entry name" value="CheY-like_superfamily"/>
</dbReference>
<reference evidence="1 2" key="1">
    <citation type="submission" date="2019-03" db="EMBL/GenBank/DDBJ databases">
        <title>Genomic Encyclopedia of Archaeal and Bacterial Type Strains, Phase II (KMG-II): from individual species to whole genera.</title>
        <authorList>
            <person name="Goeker M."/>
        </authorList>
    </citation>
    <scope>NUCLEOTIDE SEQUENCE [LARGE SCALE GENOMIC DNA]</scope>
    <source>
        <strain evidence="1 2">ATCC 25309</strain>
    </source>
</reference>
<evidence type="ECO:0000313" key="1">
    <source>
        <dbReference type="EMBL" id="TDU73255.1"/>
    </source>
</evidence>
<dbReference type="EMBL" id="SOCA01000002">
    <property type="protein sequence ID" value="TDU73255.1"/>
    <property type="molecule type" value="Genomic_DNA"/>
</dbReference>
<keyword evidence="2" id="KW-1185">Reference proteome</keyword>
<dbReference type="SUPFAM" id="SSF52172">
    <property type="entry name" value="CheY-like"/>
    <property type="match status" value="1"/>
</dbReference>
<organism evidence="1 2">
    <name type="scientific">Prosthecobacter fusiformis</name>
    <dbReference type="NCBI Taxonomy" id="48464"/>
    <lineage>
        <taxon>Bacteria</taxon>
        <taxon>Pseudomonadati</taxon>
        <taxon>Verrucomicrobiota</taxon>
        <taxon>Verrucomicrobiia</taxon>
        <taxon>Verrucomicrobiales</taxon>
        <taxon>Verrucomicrobiaceae</taxon>
        <taxon>Prosthecobacter</taxon>
    </lineage>
</organism>
<evidence type="ECO:0000313" key="2">
    <source>
        <dbReference type="Proteomes" id="UP000295662"/>
    </source>
</evidence>
<sequence length="249" mass="28158">MNTQESLTNISIVLPAFRLLMVEDEVIWRDQLMKFLIDFAGSYYDIQFTLAQDAESAMSLLRSAVEQASPYDAVLLDYLLPSITGADPVKSTELGKYCVYQALAGKPPARWIGQITSYSDDPDMVALWPSSDHPIPFRGGLYTKKASDLPLLAKDLFFPEIKEPLASEWLPEELGAVEMPIGRRTSNTPEGFNIYKFIHRMHTVWPALDEPTRGRALELFDIEPNDTLSTKITRIGFRAFSCWDRSTKN</sequence>
<comment type="caution">
    <text evidence="1">The sequence shown here is derived from an EMBL/GenBank/DDBJ whole genome shotgun (WGS) entry which is preliminary data.</text>
</comment>
<dbReference type="Proteomes" id="UP000295662">
    <property type="component" value="Unassembled WGS sequence"/>
</dbReference>
<gene>
    <name evidence="1" type="ORF">EI77_01724</name>
</gene>
<dbReference type="AlphaFoldDB" id="A0A4R7S720"/>
<dbReference type="RefSeq" id="WP_133794631.1">
    <property type="nucleotide sequence ID" value="NZ_SOCA01000002.1"/>
</dbReference>
<dbReference type="Gene3D" id="3.40.50.2300">
    <property type="match status" value="1"/>
</dbReference>
<name>A0A4R7S720_9BACT</name>
<dbReference type="OrthoDB" id="9994901at2"/>
<protein>
    <submittedName>
        <fullName evidence="1">Uncharacterized protein</fullName>
    </submittedName>
</protein>
<accession>A0A4R7S720</accession>